<evidence type="ECO:0000256" key="4">
    <source>
        <dbReference type="SAM" id="Coils"/>
    </source>
</evidence>
<dbReference type="Gene3D" id="1.10.8.430">
    <property type="entry name" value="Helical domain of apoptotic protease-activating factors"/>
    <property type="match status" value="1"/>
</dbReference>
<dbReference type="InterPro" id="IPR002182">
    <property type="entry name" value="NB-ARC"/>
</dbReference>
<feature type="domain" description="NB-ARC" evidence="5">
    <location>
        <begin position="157"/>
        <end position="320"/>
    </location>
</feature>
<evidence type="ECO:0000256" key="1">
    <source>
        <dbReference type="ARBA" id="ARBA00022737"/>
    </source>
</evidence>
<dbReference type="FunFam" id="1.10.10.10:FF:000322">
    <property type="entry name" value="Probable disease resistance protein At1g63360"/>
    <property type="match status" value="1"/>
</dbReference>
<keyword evidence="2" id="KW-0547">Nucleotide-binding</keyword>
<dbReference type="GO" id="GO:0043531">
    <property type="term" value="F:ADP binding"/>
    <property type="evidence" value="ECO:0007669"/>
    <property type="project" value="InterPro"/>
</dbReference>
<feature type="domain" description="Disease resistance protein winged helix" evidence="7">
    <location>
        <begin position="407"/>
        <end position="478"/>
    </location>
</feature>
<dbReference type="PRINTS" id="PR00364">
    <property type="entry name" value="DISEASERSIST"/>
</dbReference>
<dbReference type="InterPro" id="IPR036388">
    <property type="entry name" value="WH-like_DNA-bd_sf"/>
</dbReference>
<dbReference type="Gene3D" id="3.40.50.300">
    <property type="entry name" value="P-loop containing nucleotide triphosphate hydrolases"/>
    <property type="match status" value="1"/>
</dbReference>
<sequence>MADGAVSFLLQKLEAFASREWNLQENIRNGVRDLQQELRSIEAMMRDADAKKDHDHQLKVWIQEVRTQAYAIEDVIDLFRLHQDQESVWRHLKMRRSISNLIQDINIRLGIIKQKKERYHIMVSTSVSAETNTYLNVRVAPLIPGRSDDIVGIDEPKRKLVSWALESNQKLKVMFVVGMAGLGKTTLARSVYEMVKERFDCHAWIIASKSKTKPETLRSLLEELGCSTEGSNIVILMHRLQNFLQHKRYVIVVDDLWVKDVWESIRLALPDGNHNRIIITTRRGDIANSCRDDDSIDIHKVQPLSPQRAKQLFYKKAFSGNGRCPSGLEEVSKSILQKCDGLPLGIIQIGRLLSSKRPSTYEWKKLHDSLESELRSGGGLSDIMRVLSASYEDLPYRLKYCFLYTSIFPENNPVKRRRLIRLWIAEGFVTEEGGKTLEEVGEEYLNELIGRSLIKANEMDFDERPITVGVHSLMHRIILSVSQEENFCTVCAGPNGNLADKPRRLSIQTGNFDASQDLTCVRTFFSFSTGRVNIGSNFKLLKVLDIQSTPFQNFPSAITDLLLLRYLSLRNTNIRSIPKSLRNLRHLETLDLKQTLVTKVPKAVLQLEKLRHLLVYRYNMESAPFDIVRGFKAPKRIGALKNLQKLSFVKASGQHRMIQGLENLTQLRKLGIVELAEEHGASLCLSIEKMPNLHSLNVTSLNKEEPLKLDAMTNPPPLLQRLYLKGPLERFPQWVSSLHDLERIRLKWSSLTENLIAALQNLPNLTELQLLDAYTGTQLDFNSGKFPKLKILDLQQLEQVRSIMMEEGTLPCLQKLIISRCSRLVRVPKGIDKLIHLQMLLLYDMPGTFVTRLRKNGGQFRHLVRHIPCIHSYNQGQLEDLS</sequence>
<protein>
    <recommendedName>
        <fullName evidence="11">Disease resistance protein RPM1-like</fullName>
    </recommendedName>
</protein>
<dbReference type="Gene3D" id="3.80.10.10">
    <property type="entry name" value="Ribonuclease Inhibitor"/>
    <property type="match status" value="1"/>
</dbReference>
<keyword evidence="1" id="KW-0677">Repeat</keyword>
<dbReference type="InterPro" id="IPR041118">
    <property type="entry name" value="Rx_N"/>
</dbReference>
<dbReference type="Pfam" id="PF00931">
    <property type="entry name" value="NB-ARC"/>
    <property type="match status" value="1"/>
</dbReference>
<feature type="domain" description="Disease resistance N-terminal" evidence="6">
    <location>
        <begin position="5"/>
        <end position="91"/>
    </location>
</feature>
<dbReference type="AlphaFoldDB" id="A0AA38ZN68"/>
<evidence type="ECO:0000259" key="6">
    <source>
        <dbReference type="Pfam" id="PF18052"/>
    </source>
</evidence>
<evidence type="ECO:0000256" key="2">
    <source>
        <dbReference type="ARBA" id="ARBA00022741"/>
    </source>
</evidence>
<dbReference type="Gene3D" id="1.20.5.4130">
    <property type="match status" value="1"/>
</dbReference>
<dbReference type="CDD" id="cd14798">
    <property type="entry name" value="RX-CC_like"/>
    <property type="match status" value="1"/>
</dbReference>
<gene>
    <name evidence="9" type="ORF">PVL29_011322</name>
</gene>
<evidence type="ECO:0008006" key="11">
    <source>
        <dbReference type="Google" id="ProtNLM"/>
    </source>
</evidence>
<keyword evidence="3" id="KW-0611">Plant defense</keyword>
<dbReference type="InterPro" id="IPR058922">
    <property type="entry name" value="WHD_DRP"/>
</dbReference>
<dbReference type="InterPro" id="IPR042197">
    <property type="entry name" value="Apaf_helical"/>
</dbReference>
<dbReference type="GO" id="GO:0098542">
    <property type="term" value="P:defense response to other organism"/>
    <property type="evidence" value="ECO:0007669"/>
    <property type="project" value="TreeGrafter"/>
</dbReference>
<dbReference type="Gene3D" id="1.10.10.10">
    <property type="entry name" value="Winged helix-like DNA-binding domain superfamily/Winged helix DNA-binding domain"/>
    <property type="match status" value="1"/>
</dbReference>
<dbReference type="Proteomes" id="UP001168098">
    <property type="component" value="Unassembled WGS sequence"/>
</dbReference>
<evidence type="ECO:0000259" key="8">
    <source>
        <dbReference type="Pfam" id="PF23598"/>
    </source>
</evidence>
<dbReference type="InterPro" id="IPR055414">
    <property type="entry name" value="LRR_R13L4/SHOC2-like"/>
</dbReference>
<evidence type="ECO:0000259" key="5">
    <source>
        <dbReference type="Pfam" id="PF00931"/>
    </source>
</evidence>
<comment type="caution">
    <text evidence="9">The sequence shown here is derived from an EMBL/GenBank/DDBJ whole genome shotgun (WGS) entry which is preliminary data.</text>
</comment>
<dbReference type="PANTHER" id="PTHR23155">
    <property type="entry name" value="DISEASE RESISTANCE PROTEIN RP"/>
    <property type="match status" value="1"/>
</dbReference>
<keyword evidence="4" id="KW-0175">Coiled coil</keyword>
<dbReference type="Pfam" id="PF18052">
    <property type="entry name" value="Rx_N"/>
    <property type="match status" value="1"/>
</dbReference>
<dbReference type="InterPro" id="IPR027417">
    <property type="entry name" value="P-loop_NTPase"/>
</dbReference>
<evidence type="ECO:0000256" key="3">
    <source>
        <dbReference type="ARBA" id="ARBA00022821"/>
    </source>
</evidence>
<dbReference type="InterPro" id="IPR038005">
    <property type="entry name" value="RX-like_CC"/>
</dbReference>
<keyword evidence="10" id="KW-1185">Reference proteome</keyword>
<name>A0AA38ZN68_VITRO</name>
<evidence type="ECO:0000313" key="10">
    <source>
        <dbReference type="Proteomes" id="UP001168098"/>
    </source>
</evidence>
<reference evidence="9 10" key="1">
    <citation type="journal article" date="2023" name="BMC Biotechnol.">
        <title>Vitis rotundifolia cv Carlos genome sequencing.</title>
        <authorList>
            <person name="Huff M."/>
            <person name="Hulse-Kemp A."/>
            <person name="Scheffler B."/>
            <person name="Youngblood R."/>
            <person name="Simpson S."/>
            <person name="Babiker E."/>
            <person name="Staton M."/>
        </authorList>
    </citation>
    <scope>NUCLEOTIDE SEQUENCE [LARGE SCALE GENOMIC DNA]</scope>
    <source>
        <tissue evidence="9">Leaf</tissue>
    </source>
</reference>
<evidence type="ECO:0000313" key="9">
    <source>
        <dbReference type="EMBL" id="KAJ9692193.1"/>
    </source>
</evidence>
<dbReference type="PANTHER" id="PTHR23155:SF1205">
    <property type="entry name" value="DISEASE RESISTANCE PROTEIN RPM1"/>
    <property type="match status" value="1"/>
</dbReference>
<feature type="coiled-coil region" evidence="4">
    <location>
        <begin position="24"/>
        <end position="51"/>
    </location>
</feature>
<evidence type="ECO:0000259" key="7">
    <source>
        <dbReference type="Pfam" id="PF23559"/>
    </source>
</evidence>
<dbReference type="Pfam" id="PF23598">
    <property type="entry name" value="LRR_14"/>
    <property type="match status" value="1"/>
</dbReference>
<dbReference type="FunFam" id="3.40.50.300:FF:001091">
    <property type="entry name" value="Probable disease resistance protein At1g61300"/>
    <property type="match status" value="1"/>
</dbReference>
<dbReference type="SUPFAM" id="SSF52540">
    <property type="entry name" value="P-loop containing nucleoside triphosphate hydrolases"/>
    <property type="match status" value="1"/>
</dbReference>
<feature type="domain" description="Disease resistance R13L4/SHOC-2-like LRR" evidence="8">
    <location>
        <begin position="521"/>
        <end position="819"/>
    </location>
</feature>
<accession>A0AA38ZN68</accession>
<dbReference type="Pfam" id="PF23559">
    <property type="entry name" value="WHD_DRP"/>
    <property type="match status" value="1"/>
</dbReference>
<organism evidence="9 10">
    <name type="scientific">Vitis rotundifolia</name>
    <name type="common">Muscadine grape</name>
    <dbReference type="NCBI Taxonomy" id="103349"/>
    <lineage>
        <taxon>Eukaryota</taxon>
        <taxon>Viridiplantae</taxon>
        <taxon>Streptophyta</taxon>
        <taxon>Embryophyta</taxon>
        <taxon>Tracheophyta</taxon>
        <taxon>Spermatophyta</taxon>
        <taxon>Magnoliopsida</taxon>
        <taxon>eudicotyledons</taxon>
        <taxon>Gunneridae</taxon>
        <taxon>Pentapetalae</taxon>
        <taxon>rosids</taxon>
        <taxon>Vitales</taxon>
        <taxon>Vitaceae</taxon>
        <taxon>Viteae</taxon>
        <taxon>Vitis</taxon>
    </lineage>
</organism>
<dbReference type="InterPro" id="IPR044974">
    <property type="entry name" value="Disease_R_plants"/>
</dbReference>
<proteinExistence type="predicted"/>
<dbReference type="InterPro" id="IPR032675">
    <property type="entry name" value="LRR_dom_sf"/>
</dbReference>
<dbReference type="SUPFAM" id="SSF52058">
    <property type="entry name" value="L domain-like"/>
    <property type="match status" value="1"/>
</dbReference>
<dbReference type="EMBL" id="JARBHA010000009">
    <property type="protein sequence ID" value="KAJ9692193.1"/>
    <property type="molecule type" value="Genomic_DNA"/>
</dbReference>